<comment type="similarity">
    <text evidence="2">Belongs to the methyltransferase superfamily. L-isoaspartyl/D-aspartyl protein methyltransferase family.</text>
</comment>
<dbReference type="Pfam" id="PF01135">
    <property type="entry name" value="PCMT"/>
    <property type="match status" value="1"/>
</dbReference>
<dbReference type="CDD" id="cd02440">
    <property type="entry name" value="AdoMet_MTases"/>
    <property type="match status" value="1"/>
</dbReference>
<sequence>MKNVNIPESYIKQAVGPACEWDKDIIDAFLSTPRHRFLDEAMLKMAYRDDALPIGYGQTISKPSTVAYMTKKLEVSEEHTVLEIGSGSGFQAAILSKLCKTVYTVERVPELHRRAYQIIKRIPLRNVKMKLEPFKLGWSEFGPYDRIIATAEGKSVPDELVAQLADGGLMLVPADGKLMRVTRNGNDIQAKPLANCSFVDFVGA</sequence>
<dbReference type="SUPFAM" id="SSF53335">
    <property type="entry name" value="S-adenosyl-L-methionine-dependent methyltransferases"/>
    <property type="match status" value="1"/>
</dbReference>
<dbReference type="HOGENOM" id="CLU_055432_2_0_0"/>
<dbReference type="EC" id="2.1.1.77" evidence="3 9"/>
<evidence type="ECO:0000256" key="8">
    <source>
        <dbReference type="ARBA" id="ARBA00022691"/>
    </source>
</evidence>
<dbReference type="Gene3D" id="3.40.50.150">
    <property type="entry name" value="Vaccinia Virus protein VP39"/>
    <property type="match status" value="1"/>
</dbReference>
<dbReference type="InterPro" id="IPR029063">
    <property type="entry name" value="SAM-dependent_MTases_sf"/>
</dbReference>
<dbReference type="GO" id="GO:0005737">
    <property type="term" value="C:cytoplasm"/>
    <property type="evidence" value="ECO:0007669"/>
    <property type="project" value="UniProtKB-SubCell"/>
</dbReference>
<keyword evidence="8" id="KW-0949">S-adenosyl-L-methionine</keyword>
<evidence type="ECO:0000256" key="3">
    <source>
        <dbReference type="ARBA" id="ARBA00011890"/>
    </source>
</evidence>
<proteinExistence type="inferred from homology"/>
<dbReference type="eggNOG" id="COG2518">
    <property type="taxonomic scope" value="Bacteria"/>
</dbReference>
<keyword evidence="11" id="KW-1185">Reference proteome</keyword>
<evidence type="ECO:0000256" key="4">
    <source>
        <dbReference type="ARBA" id="ARBA00013346"/>
    </source>
</evidence>
<dbReference type="InParanoid" id="D4H3F9"/>
<gene>
    <name evidence="10" type="ordered locus">Dacet_0444</name>
</gene>
<dbReference type="NCBIfam" id="NF001453">
    <property type="entry name" value="PRK00312.1"/>
    <property type="match status" value="1"/>
</dbReference>
<evidence type="ECO:0000313" key="11">
    <source>
        <dbReference type="Proteomes" id="UP000002012"/>
    </source>
</evidence>
<keyword evidence="7 10" id="KW-0808">Transferase</keyword>
<dbReference type="InterPro" id="IPR000682">
    <property type="entry name" value="PCMT"/>
</dbReference>
<dbReference type="OrthoDB" id="9810066at2"/>
<dbReference type="PANTHER" id="PTHR11579">
    <property type="entry name" value="PROTEIN-L-ISOASPARTATE O-METHYLTRANSFERASE"/>
    <property type="match status" value="1"/>
</dbReference>
<reference evidence="10 11" key="1">
    <citation type="journal article" date="2010" name="Stand. Genomic Sci.">
        <title>Complete genome sequence of Denitrovibrio acetiphilus type strain (N2460).</title>
        <authorList>
            <person name="Kiss H."/>
            <person name="Lang E."/>
            <person name="Lapidus A."/>
            <person name="Copeland A."/>
            <person name="Nolan M."/>
            <person name="Glavina Del Rio T."/>
            <person name="Chen F."/>
            <person name="Lucas S."/>
            <person name="Tice H."/>
            <person name="Cheng J.F."/>
            <person name="Han C."/>
            <person name="Goodwin L."/>
            <person name="Pitluck S."/>
            <person name="Liolios K."/>
            <person name="Pati A."/>
            <person name="Ivanova N."/>
            <person name="Mavromatis K."/>
            <person name="Chen A."/>
            <person name="Palaniappan K."/>
            <person name="Land M."/>
            <person name="Hauser L."/>
            <person name="Chang Y.J."/>
            <person name="Jeffries C.D."/>
            <person name="Detter J.C."/>
            <person name="Brettin T."/>
            <person name="Spring S."/>
            <person name="Rohde M."/>
            <person name="Goker M."/>
            <person name="Woyke T."/>
            <person name="Bristow J."/>
            <person name="Eisen J.A."/>
            <person name="Markowitz V."/>
            <person name="Hugenholtz P."/>
            <person name="Kyrpides N.C."/>
            <person name="Klenk H.P."/>
        </authorList>
    </citation>
    <scope>NUCLEOTIDE SEQUENCE [LARGE SCALE GENOMIC DNA]</scope>
    <source>
        <strain evidence="11">DSM 12809 / NBRC 114555 / N2460</strain>
    </source>
</reference>
<dbReference type="FunCoup" id="D4H3F9">
    <property type="interactions" value="374"/>
</dbReference>
<evidence type="ECO:0000256" key="2">
    <source>
        <dbReference type="ARBA" id="ARBA00005369"/>
    </source>
</evidence>
<dbReference type="KEGG" id="dap:Dacet_0444"/>
<keyword evidence="6 10" id="KW-0489">Methyltransferase</keyword>
<dbReference type="GO" id="GO:0030091">
    <property type="term" value="P:protein repair"/>
    <property type="evidence" value="ECO:0007669"/>
    <property type="project" value="UniProtKB-UniRule"/>
</dbReference>
<evidence type="ECO:0000313" key="10">
    <source>
        <dbReference type="EMBL" id="ADD67243.1"/>
    </source>
</evidence>
<dbReference type="RefSeq" id="WP_013009787.1">
    <property type="nucleotide sequence ID" value="NC_013943.1"/>
</dbReference>
<dbReference type="EMBL" id="CP001968">
    <property type="protein sequence ID" value="ADD67243.1"/>
    <property type="molecule type" value="Genomic_DNA"/>
</dbReference>
<accession>D4H3F9</accession>
<dbReference type="Proteomes" id="UP000002012">
    <property type="component" value="Chromosome"/>
</dbReference>
<comment type="subcellular location">
    <subcellularLocation>
        <location evidence="1">Cytoplasm</location>
    </subcellularLocation>
</comment>
<evidence type="ECO:0000256" key="7">
    <source>
        <dbReference type="ARBA" id="ARBA00022679"/>
    </source>
</evidence>
<evidence type="ECO:0000256" key="6">
    <source>
        <dbReference type="ARBA" id="ARBA00022603"/>
    </source>
</evidence>
<keyword evidence="5" id="KW-0963">Cytoplasm</keyword>
<evidence type="ECO:0000256" key="1">
    <source>
        <dbReference type="ARBA" id="ARBA00004496"/>
    </source>
</evidence>
<dbReference type="STRING" id="522772.Dacet_0444"/>
<dbReference type="GO" id="GO:0004719">
    <property type="term" value="F:protein-L-isoaspartate (D-aspartate) O-methyltransferase activity"/>
    <property type="evidence" value="ECO:0007669"/>
    <property type="project" value="UniProtKB-UniRule"/>
</dbReference>
<dbReference type="NCBIfam" id="TIGR00080">
    <property type="entry name" value="pimt"/>
    <property type="match status" value="1"/>
</dbReference>
<protein>
    <recommendedName>
        <fullName evidence="4 9">Protein-L-isoaspartate O-methyltransferase</fullName>
        <ecNumber evidence="3 9">2.1.1.77</ecNumber>
    </recommendedName>
</protein>
<name>D4H3F9_DENA2</name>
<organism evidence="10 11">
    <name type="scientific">Denitrovibrio acetiphilus (strain DSM 12809 / NBRC 114555 / N2460)</name>
    <dbReference type="NCBI Taxonomy" id="522772"/>
    <lineage>
        <taxon>Bacteria</taxon>
        <taxon>Pseudomonadati</taxon>
        <taxon>Deferribacterota</taxon>
        <taxon>Deferribacteres</taxon>
        <taxon>Deferribacterales</taxon>
        <taxon>Geovibrionaceae</taxon>
        <taxon>Denitrovibrio</taxon>
    </lineage>
</organism>
<evidence type="ECO:0000256" key="9">
    <source>
        <dbReference type="NCBIfam" id="TIGR00080"/>
    </source>
</evidence>
<evidence type="ECO:0000256" key="5">
    <source>
        <dbReference type="ARBA" id="ARBA00022490"/>
    </source>
</evidence>
<dbReference type="PaxDb" id="522772-Dacet_0444"/>
<dbReference type="GO" id="GO:0032259">
    <property type="term" value="P:methylation"/>
    <property type="evidence" value="ECO:0007669"/>
    <property type="project" value="UniProtKB-KW"/>
</dbReference>
<dbReference type="PANTHER" id="PTHR11579:SF0">
    <property type="entry name" value="PROTEIN-L-ISOASPARTATE(D-ASPARTATE) O-METHYLTRANSFERASE"/>
    <property type="match status" value="1"/>
</dbReference>
<dbReference type="AlphaFoldDB" id="D4H3F9"/>